<name>A0A9N9YHV5_9HYPO</name>
<dbReference type="PANTHER" id="PTHR10039:SF15">
    <property type="entry name" value="NACHT DOMAIN-CONTAINING PROTEIN"/>
    <property type="match status" value="1"/>
</dbReference>
<dbReference type="Gene3D" id="3.40.50.300">
    <property type="entry name" value="P-loop containing nucleotide triphosphate hydrolases"/>
    <property type="match status" value="1"/>
</dbReference>
<feature type="domain" description="Nephrocystin 3-like N-terminal" evidence="2">
    <location>
        <begin position="2"/>
        <end position="147"/>
    </location>
</feature>
<dbReference type="InterPro" id="IPR056884">
    <property type="entry name" value="NPHP3-like_N"/>
</dbReference>
<evidence type="ECO:0000313" key="4">
    <source>
        <dbReference type="Proteomes" id="UP000696573"/>
    </source>
</evidence>
<dbReference type="EMBL" id="CABFNQ020000659">
    <property type="protein sequence ID" value="CAH0021728.1"/>
    <property type="molecule type" value="Genomic_DNA"/>
</dbReference>
<dbReference type="Proteomes" id="UP000696573">
    <property type="component" value="Unassembled WGS sequence"/>
</dbReference>
<dbReference type="OrthoDB" id="448455at2759"/>
<evidence type="ECO:0000313" key="3">
    <source>
        <dbReference type="EMBL" id="CAH0021728.1"/>
    </source>
</evidence>
<proteinExistence type="predicted"/>
<reference evidence="3" key="1">
    <citation type="submission" date="2021-10" db="EMBL/GenBank/DDBJ databases">
        <authorList>
            <person name="Piombo E."/>
        </authorList>
    </citation>
    <scope>NUCLEOTIDE SEQUENCE</scope>
</reference>
<accession>A0A9N9YHV5</accession>
<dbReference type="AlphaFoldDB" id="A0A9N9YHV5"/>
<keyword evidence="4" id="KW-1185">Reference proteome</keyword>
<dbReference type="PANTHER" id="PTHR10039">
    <property type="entry name" value="AMELOGENIN"/>
    <property type="match status" value="1"/>
</dbReference>
<sequence>MRYKNWVEKEKDILYCPGIPGAGKTILTATIIEDLTLRYQNNQNIGIAYIYCNFRRNDEQRAEDLLATLLKQLCQHRPSLLDSVRLLQADTLKANRTKPTSNEVAETLHEVASMYSRVFIIIDALDECQVKDGCRITFLNELLTRTNLFAASRPNPDIELNFKGWDWCRISASEDDIRAYINGNMWQMLGFVQTRSDLKDAIEKDITAAAQGMSDPIIHSKNPDY</sequence>
<evidence type="ECO:0000259" key="2">
    <source>
        <dbReference type="Pfam" id="PF24883"/>
    </source>
</evidence>
<dbReference type="Pfam" id="PF24883">
    <property type="entry name" value="NPHP3_N"/>
    <property type="match status" value="1"/>
</dbReference>
<protein>
    <recommendedName>
        <fullName evidence="2">Nephrocystin 3-like N-terminal domain-containing protein</fullName>
    </recommendedName>
</protein>
<gene>
    <name evidence="3" type="ORF">CRHIZ90672A_00010407</name>
</gene>
<dbReference type="SUPFAM" id="SSF52540">
    <property type="entry name" value="P-loop containing nucleoside triphosphate hydrolases"/>
    <property type="match status" value="1"/>
</dbReference>
<dbReference type="InterPro" id="IPR027417">
    <property type="entry name" value="P-loop_NTPase"/>
</dbReference>
<comment type="caution">
    <text evidence="3">The sequence shown here is derived from an EMBL/GenBank/DDBJ whole genome shotgun (WGS) entry which is preliminary data.</text>
</comment>
<keyword evidence="1" id="KW-0677">Repeat</keyword>
<organism evidence="3 4">
    <name type="scientific">Clonostachys rhizophaga</name>
    <dbReference type="NCBI Taxonomy" id="160324"/>
    <lineage>
        <taxon>Eukaryota</taxon>
        <taxon>Fungi</taxon>
        <taxon>Dikarya</taxon>
        <taxon>Ascomycota</taxon>
        <taxon>Pezizomycotina</taxon>
        <taxon>Sordariomycetes</taxon>
        <taxon>Hypocreomycetidae</taxon>
        <taxon>Hypocreales</taxon>
        <taxon>Bionectriaceae</taxon>
        <taxon>Clonostachys</taxon>
    </lineage>
</organism>
<evidence type="ECO:0000256" key="1">
    <source>
        <dbReference type="ARBA" id="ARBA00022737"/>
    </source>
</evidence>